<feature type="repeat" description="ARM" evidence="1">
    <location>
        <begin position="557"/>
        <end position="600"/>
    </location>
</feature>
<gene>
    <name evidence="4" type="ORF">CBRE1094_LOCUS26317</name>
</gene>
<sequence>MSTAAAAINGTVGYWPEPSDVVGSDSSKVSGDLVSPPNNWPACFKENATLKALMGKKNLAGKRVRLTQGIGNEDKSQVAAQVSISPEDSFGNAEAIKSALGWEVIKGFVVYELKASGGTAFVGHKRWWNEKPNGVWVDVTPRIEGGAEGAVLLESLLSTKSKVPMSDAVRAAAKQRVAMGGFVAAAAVAPTPPPSAPKAAAAPPKPKPKPPPTPQKLEFKGSESLEEMVELLTKGTAQAQTRSAAALAAQAATGPAESQRVVGAGGLQPLLLMLRKEGEVQDHAARAIMSLADCMEHQKKITMAGAIPAVVNLLNKSTAAVQDTAAGILGNLAIQNPTNQAAIVAAGALPPLVELLLKGSSPAKEQACFAIWNLACQHPENQVAIEQAGAIKPLVTLLSKGSASLQEEAAGALMNLAAHPDNKRAIASAGAIEPLVEMVKSGGGPAEQGAGALMNIASNNTSNQQAIHKAKALAPLLALLKDKAGASRRAREYVAGALMNLTLKQPTTQAEVAKAGAVPLLVEMLKESEGQMEEVAGALTNLADTNEDNQVAIAKAGAVPALVKLIAASASQSCQEEASGTLMNLAACEANKAKLVTAGAVPPLVALLSSGTDATKEHAAGALANIANGHDDYQATIGKAGAVKALVSLLDATGSSEPTVANGVAARAASALLLLCLRKDNGDAVKAVDGIAKLTEALKRGVSEAAGALMNLALHSKTDQSAILRGGALPHLVEMLSSGTPAGQEEAAGAIMNLVSGAAENQKAVADAGAVLPLVMLLSFGATPATKEQAAAALGNLAHKNDEIRKSILSAQAGPALMEMLKPVTESKTATGAKKLDTPMGKKTGGLQVEGANCLRNLLEGDTNMQAVLVEDGVLPLAAALLKNKSTEEAGSKLLGIFSECFDDMVANAKKK</sequence>
<name>A0A7S2HD53_9EUKA</name>
<dbReference type="Pfam" id="PF25598">
    <property type="entry name" value="ARM_PUB"/>
    <property type="match status" value="1"/>
</dbReference>
<dbReference type="PROSITE" id="PS50176">
    <property type="entry name" value="ARM_REPEAT"/>
    <property type="match status" value="8"/>
</dbReference>
<accession>A0A7S2HD53</accession>
<dbReference type="AlphaFoldDB" id="A0A7S2HD53"/>
<feature type="repeat" description="ARM" evidence="1">
    <location>
        <begin position="305"/>
        <end position="347"/>
    </location>
</feature>
<proteinExistence type="predicted"/>
<feature type="repeat" description="ARM" evidence="1">
    <location>
        <begin position="727"/>
        <end position="769"/>
    </location>
</feature>
<protein>
    <recommendedName>
        <fullName evidence="3">U-box domain-containing protein</fullName>
    </recommendedName>
</protein>
<feature type="repeat" description="ARM" evidence="1">
    <location>
        <begin position="516"/>
        <end position="557"/>
    </location>
</feature>
<dbReference type="InterPro" id="IPR058678">
    <property type="entry name" value="ARM_PUB"/>
</dbReference>
<dbReference type="PANTHER" id="PTHR23315:SF7">
    <property type="entry name" value="U-BOX DOMAIN-CONTAINING PROTEIN 4"/>
    <property type="match status" value="1"/>
</dbReference>
<dbReference type="Gene3D" id="1.25.10.10">
    <property type="entry name" value="Leucine-rich Repeat Variant"/>
    <property type="match status" value="5"/>
</dbReference>
<feature type="domain" description="U-box" evidence="3">
    <location>
        <begin position="539"/>
        <end position="806"/>
    </location>
</feature>
<dbReference type="SUPFAM" id="SSF48371">
    <property type="entry name" value="ARM repeat"/>
    <property type="match status" value="2"/>
</dbReference>
<organism evidence="4">
    <name type="scientific">Haptolina brevifila</name>
    <dbReference type="NCBI Taxonomy" id="156173"/>
    <lineage>
        <taxon>Eukaryota</taxon>
        <taxon>Haptista</taxon>
        <taxon>Haptophyta</taxon>
        <taxon>Prymnesiophyceae</taxon>
        <taxon>Prymnesiales</taxon>
        <taxon>Prymnesiaceae</taxon>
        <taxon>Haptolina</taxon>
    </lineage>
</organism>
<feature type="repeat" description="ARM" evidence="1">
    <location>
        <begin position="265"/>
        <end position="306"/>
    </location>
</feature>
<feature type="repeat" description="ARM" evidence="1">
    <location>
        <begin position="347"/>
        <end position="389"/>
    </location>
</feature>
<evidence type="ECO:0000313" key="4">
    <source>
        <dbReference type="EMBL" id="CAD9487271.1"/>
    </source>
</evidence>
<dbReference type="InterPro" id="IPR011989">
    <property type="entry name" value="ARM-like"/>
</dbReference>
<evidence type="ECO:0000256" key="1">
    <source>
        <dbReference type="PROSITE-ProRule" id="PRU00259"/>
    </source>
</evidence>
<dbReference type="EMBL" id="HBGU01048312">
    <property type="protein sequence ID" value="CAD9487271.1"/>
    <property type="molecule type" value="Transcribed_RNA"/>
</dbReference>
<dbReference type="SMART" id="SM00185">
    <property type="entry name" value="ARM"/>
    <property type="match status" value="14"/>
</dbReference>
<dbReference type="PANTHER" id="PTHR23315">
    <property type="entry name" value="U BOX DOMAIN-CONTAINING"/>
    <property type="match status" value="1"/>
</dbReference>
<evidence type="ECO:0000259" key="3">
    <source>
        <dbReference type="Pfam" id="PF25598"/>
    </source>
</evidence>
<reference evidence="4" key="1">
    <citation type="submission" date="2021-01" db="EMBL/GenBank/DDBJ databases">
        <authorList>
            <person name="Corre E."/>
            <person name="Pelletier E."/>
            <person name="Niang G."/>
            <person name="Scheremetjew M."/>
            <person name="Finn R."/>
            <person name="Kale V."/>
            <person name="Holt S."/>
            <person name="Cochrane G."/>
            <person name="Meng A."/>
            <person name="Brown T."/>
            <person name="Cohen L."/>
        </authorList>
    </citation>
    <scope>NUCLEOTIDE SEQUENCE</scope>
    <source>
        <strain evidence="4">UTEX LB 985</strain>
    </source>
</reference>
<dbReference type="Pfam" id="PF00514">
    <property type="entry name" value="Arm"/>
    <property type="match status" value="2"/>
</dbReference>
<dbReference type="InterPro" id="IPR016024">
    <property type="entry name" value="ARM-type_fold"/>
</dbReference>
<evidence type="ECO:0000256" key="2">
    <source>
        <dbReference type="SAM" id="MobiDB-lite"/>
    </source>
</evidence>
<dbReference type="InterPro" id="IPR000225">
    <property type="entry name" value="Armadillo"/>
</dbReference>
<feature type="region of interest" description="Disordered" evidence="2">
    <location>
        <begin position="191"/>
        <end position="218"/>
    </location>
</feature>
<feature type="repeat" description="ARM" evidence="1">
    <location>
        <begin position="599"/>
        <end position="641"/>
    </location>
</feature>
<feature type="repeat" description="ARM" evidence="1">
    <location>
        <begin position="389"/>
        <end position="431"/>
    </location>
</feature>
<feature type="compositionally biased region" description="Pro residues" evidence="2">
    <location>
        <begin position="203"/>
        <end position="214"/>
    </location>
</feature>